<dbReference type="AlphaFoldDB" id="A0A6J7KCB2"/>
<evidence type="ECO:0000313" key="1">
    <source>
        <dbReference type="EMBL" id="CAB4953670.1"/>
    </source>
</evidence>
<organism evidence="1">
    <name type="scientific">freshwater metagenome</name>
    <dbReference type="NCBI Taxonomy" id="449393"/>
    <lineage>
        <taxon>unclassified sequences</taxon>
        <taxon>metagenomes</taxon>
        <taxon>ecological metagenomes</taxon>
    </lineage>
</organism>
<proteinExistence type="predicted"/>
<protein>
    <submittedName>
        <fullName evidence="1">Unannotated protein</fullName>
    </submittedName>
</protein>
<gene>
    <name evidence="1" type="ORF">UFOPK3874_00101</name>
</gene>
<accession>A0A6J7KCB2</accession>
<dbReference type="EMBL" id="CAFBNS010000008">
    <property type="protein sequence ID" value="CAB4953670.1"/>
    <property type="molecule type" value="Genomic_DNA"/>
</dbReference>
<name>A0A6J7KCB2_9ZZZZ</name>
<reference evidence="1" key="1">
    <citation type="submission" date="2020-05" db="EMBL/GenBank/DDBJ databases">
        <authorList>
            <person name="Chiriac C."/>
            <person name="Salcher M."/>
            <person name="Ghai R."/>
            <person name="Kavagutti S V."/>
        </authorList>
    </citation>
    <scope>NUCLEOTIDE SEQUENCE</scope>
</reference>
<sequence>MSEAQVGRRAPMEKNAWSHYGDEIEWGHRPSLGVFEPARDATAVSVQCGRKRKTPRKK</sequence>